<dbReference type="Proteomes" id="UP000766486">
    <property type="component" value="Unassembled WGS sequence"/>
</dbReference>
<dbReference type="EMBL" id="CABFNS010000743">
    <property type="protein sequence ID" value="VUC26196.1"/>
    <property type="molecule type" value="Genomic_DNA"/>
</dbReference>
<evidence type="ECO:0000256" key="1">
    <source>
        <dbReference type="SAM" id="MobiDB-lite"/>
    </source>
</evidence>
<proteinExistence type="predicted"/>
<feature type="region of interest" description="Disordered" evidence="1">
    <location>
        <begin position="82"/>
        <end position="104"/>
    </location>
</feature>
<reference evidence="2 3" key="1">
    <citation type="submission" date="2019-06" db="EMBL/GenBank/DDBJ databases">
        <authorList>
            <person name="Broberg M."/>
        </authorList>
    </citation>
    <scope>NUCLEOTIDE SEQUENCE [LARGE SCALE GENOMIC DNA]</scope>
</reference>
<comment type="caution">
    <text evidence="2">The sequence shown here is derived from an EMBL/GenBank/DDBJ whole genome shotgun (WGS) entry which is preliminary data.</text>
</comment>
<protein>
    <submittedName>
        <fullName evidence="2">Uncharacterized protein</fullName>
    </submittedName>
</protein>
<name>A0ABY6U590_BIOOC</name>
<gene>
    <name evidence="2" type="ORF">CLO192961_LOCUS183095</name>
</gene>
<evidence type="ECO:0000313" key="2">
    <source>
        <dbReference type="EMBL" id="VUC26196.1"/>
    </source>
</evidence>
<organism evidence="2 3">
    <name type="scientific">Bionectria ochroleuca</name>
    <name type="common">Gliocladium roseum</name>
    <dbReference type="NCBI Taxonomy" id="29856"/>
    <lineage>
        <taxon>Eukaryota</taxon>
        <taxon>Fungi</taxon>
        <taxon>Dikarya</taxon>
        <taxon>Ascomycota</taxon>
        <taxon>Pezizomycotina</taxon>
        <taxon>Sordariomycetes</taxon>
        <taxon>Hypocreomycetidae</taxon>
        <taxon>Hypocreales</taxon>
        <taxon>Bionectriaceae</taxon>
        <taxon>Clonostachys</taxon>
    </lineage>
</organism>
<feature type="compositionally biased region" description="Basic and acidic residues" evidence="1">
    <location>
        <begin position="84"/>
        <end position="100"/>
    </location>
</feature>
<evidence type="ECO:0000313" key="3">
    <source>
        <dbReference type="Proteomes" id="UP000766486"/>
    </source>
</evidence>
<sequence length="146" mass="15731">MLTPSSGHCLQNVAYVLRSMYGFCTKMSDLSDGNLFSPDILARVRRIWFDEDGRLRDAALAGEIGKDDCLRFIEAICREGAGAARDDEQRGETREVEVRGAEGNAGVQAAEAEDGVSRRGGVGEAVVVVDEGCIFGYLVCHDGLSL</sequence>
<keyword evidence="3" id="KW-1185">Reference proteome</keyword>
<accession>A0ABY6U590</accession>